<evidence type="ECO:0000313" key="1">
    <source>
        <dbReference type="EMBL" id="OMJ10484.1"/>
    </source>
</evidence>
<organism evidence="1 2">
    <name type="scientific">Smittium culicis</name>
    <dbReference type="NCBI Taxonomy" id="133412"/>
    <lineage>
        <taxon>Eukaryota</taxon>
        <taxon>Fungi</taxon>
        <taxon>Fungi incertae sedis</taxon>
        <taxon>Zoopagomycota</taxon>
        <taxon>Kickxellomycotina</taxon>
        <taxon>Harpellomycetes</taxon>
        <taxon>Harpellales</taxon>
        <taxon>Legeriomycetaceae</taxon>
        <taxon>Smittium</taxon>
    </lineage>
</organism>
<evidence type="ECO:0000313" key="2">
    <source>
        <dbReference type="Proteomes" id="UP000187283"/>
    </source>
</evidence>
<protein>
    <submittedName>
        <fullName evidence="1">Uncharacterized protein</fullName>
    </submittedName>
</protein>
<sequence>MFKNTLGFVLVFVCALM</sequence>
<dbReference type="Proteomes" id="UP000187283">
    <property type="component" value="Unassembled WGS sequence"/>
</dbReference>
<comment type="caution">
    <text evidence="1">The sequence shown here is derived from an EMBL/GenBank/DDBJ whole genome shotgun (WGS) entry which is preliminary data.</text>
</comment>
<feature type="non-terminal residue" evidence="1">
    <location>
        <position position="17"/>
    </location>
</feature>
<dbReference type="EMBL" id="LSSN01004984">
    <property type="protein sequence ID" value="OMJ10484.1"/>
    <property type="molecule type" value="Genomic_DNA"/>
</dbReference>
<dbReference type="AlphaFoldDB" id="A0A1R1X774"/>
<reference evidence="1 2" key="1">
    <citation type="submission" date="2017-01" db="EMBL/GenBank/DDBJ databases">
        <authorList>
            <person name="Mah S.A."/>
            <person name="Swanson W.J."/>
            <person name="Moy G.W."/>
            <person name="Vacquier V.D."/>
        </authorList>
    </citation>
    <scope>NUCLEOTIDE SEQUENCE [LARGE SCALE GENOMIC DNA]</scope>
    <source>
        <strain evidence="1 2">GSMNP</strain>
    </source>
</reference>
<name>A0A1R1X774_9FUNG</name>
<proteinExistence type="predicted"/>
<gene>
    <name evidence="1" type="ORF">AYI70_g10297</name>
</gene>
<keyword evidence="2" id="KW-1185">Reference proteome</keyword>
<accession>A0A1R1X774</accession>